<sequence>MDNHIDRLAGIGCVRVIQPLTYAIERLALHALAETLCDVAFVSRRAGVSALDVEQIGDADKVCILFCL</sequence>
<reference evidence="1 2" key="1">
    <citation type="submission" date="2024-01" db="EMBL/GenBank/DDBJ databases">
        <title>The diversity of rhizobia nodulating Mimosa spp. in eleven states of Brazil covering several biomes is determined by host plant, location, and edaphic factors.</title>
        <authorList>
            <person name="Rouws L."/>
            <person name="Barauna A."/>
            <person name="Beukes C."/>
            <person name="De Faria S.M."/>
            <person name="Gross E."/>
            <person name="Dos Reis Junior F.B."/>
            <person name="Simon M."/>
            <person name="Maluk M."/>
            <person name="Odee D.W."/>
            <person name="Kenicer G."/>
            <person name="Young J.P.W."/>
            <person name="Reis V.M."/>
            <person name="Zilli J."/>
            <person name="James E.K."/>
        </authorList>
    </citation>
    <scope>NUCLEOTIDE SEQUENCE [LARGE SCALE GENOMIC DNA]</scope>
    <source>
        <strain evidence="1 2">JPY164</strain>
    </source>
</reference>
<proteinExistence type="predicted"/>
<dbReference type="RefSeq" id="WP_141710823.1">
    <property type="nucleotide sequence ID" value="NZ_JAYMRW010000020.1"/>
</dbReference>
<protein>
    <submittedName>
        <fullName evidence="1">Uncharacterized protein</fullName>
    </submittedName>
</protein>
<evidence type="ECO:0000313" key="2">
    <source>
        <dbReference type="Proteomes" id="UP001390669"/>
    </source>
</evidence>
<comment type="caution">
    <text evidence="1">The sequence shown here is derived from an EMBL/GenBank/DDBJ whole genome shotgun (WGS) entry which is preliminary data.</text>
</comment>
<accession>A0ABU9SLY7</accession>
<dbReference type="Proteomes" id="UP001390669">
    <property type="component" value="Unassembled WGS sequence"/>
</dbReference>
<dbReference type="EMBL" id="JAYMRW010000020">
    <property type="protein sequence ID" value="MEM5452354.1"/>
    <property type="molecule type" value="Genomic_DNA"/>
</dbReference>
<name>A0ABU9SLY7_9BURK</name>
<keyword evidence="2" id="KW-1185">Reference proteome</keyword>
<evidence type="ECO:0000313" key="1">
    <source>
        <dbReference type="EMBL" id="MEM5452354.1"/>
    </source>
</evidence>
<gene>
    <name evidence="1" type="ORF">VSR33_33430</name>
</gene>
<organism evidence="1 2">
    <name type="scientific">Paraburkholderia guartelaensis</name>
    <dbReference type="NCBI Taxonomy" id="2546446"/>
    <lineage>
        <taxon>Bacteria</taxon>
        <taxon>Pseudomonadati</taxon>
        <taxon>Pseudomonadota</taxon>
        <taxon>Betaproteobacteria</taxon>
        <taxon>Burkholderiales</taxon>
        <taxon>Burkholderiaceae</taxon>
        <taxon>Paraburkholderia</taxon>
    </lineage>
</organism>